<dbReference type="Pfam" id="PF13416">
    <property type="entry name" value="SBP_bac_8"/>
    <property type="match status" value="1"/>
</dbReference>
<dbReference type="PANTHER" id="PTHR30061">
    <property type="entry name" value="MALTOSE-BINDING PERIPLASMIC PROTEIN"/>
    <property type="match status" value="1"/>
</dbReference>
<proteinExistence type="inferred from homology"/>
<accession>A0A410DWM0</accession>
<dbReference type="GO" id="GO:0015768">
    <property type="term" value="P:maltose transport"/>
    <property type="evidence" value="ECO:0007669"/>
    <property type="project" value="TreeGrafter"/>
</dbReference>
<dbReference type="RefSeq" id="WP_128214180.1">
    <property type="nucleotide sequence ID" value="NZ_CP025746.1"/>
</dbReference>
<dbReference type="EMBL" id="CP025746">
    <property type="protein sequence ID" value="QAA33457.1"/>
    <property type="molecule type" value="Genomic_DNA"/>
</dbReference>
<evidence type="ECO:0000256" key="4">
    <source>
        <dbReference type="SAM" id="SignalP"/>
    </source>
</evidence>
<evidence type="ECO:0000256" key="3">
    <source>
        <dbReference type="ARBA" id="ARBA00022729"/>
    </source>
</evidence>
<dbReference type="Gene3D" id="3.40.190.10">
    <property type="entry name" value="Periplasmic binding protein-like II"/>
    <property type="match status" value="2"/>
</dbReference>
<sequence length="432" mass="47346">MKNKKVIALILTGLMASSLFVGCGDKATDTSGQGSATTTTDLTKLKGQIEMWSTFTDAENKVLKEKIVPAFNKTYPDIKVKITPMPSGDDYKKQILQGAMSGTVPDLARTDIVDVAQYAEQDYLEPLDSMPGFDDLKKETYEGPMSTNFYNGHYYGVPLDTNTKIAIYNKSMLDKAGFKEAPKTMDELEQYAAKAKEDKVAALGIAGLESWAISPYFLSLGGKFTDEKNTKATGYLNSDASIKALTKIVEWNDKGYIGKSLLGGEGTWEGYNAGHYGMIDDGPWWYPANKDQKNVKDNLIFAPMPKGDGGSFSVVGGEDTIIFKASKNKEQAYAFAKFLASDDAQTIFTTELGMMPVNTNTAKKSIVTDNAMLKTYMDQLNSTWARTPSPKWGDISNAIKEDFELAVRKKKSPKDALDDAAKKVDSLLQASK</sequence>
<gene>
    <name evidence="5" type="ORF">C1I91_18395</name>
</gene>
<dbReference type="GO" id="GO:1901982">
    <property type="term" value="F:maltose binding"/>
    <property type="evidence" value="ECO:0007669"/>
    <property type="project" value="TreeGrafter"/>
</dbReference>
<dbReference type="SUPFAM" id="SSF53850">
    <property type="entry name" value="Periplasmic binding protein-like II"/>
    <property type="match status" value="1"/>
</dbReference>
<dbReference type="AlphaFoldDB" id="A0A410DWM0"/>
<keyword evidence="3 4" id="KW-0732">Signal</keyword>
<comment type="similarity">
    <text evidence="1">Belongs to the bacterial solute-binding protein 1 family.</text>
</comment>
<evidence type="ECO:0000256" key="1">
    <source>
        <dbReference type="ARBA" id="ARBA00008520"/>
    </source>
</evidence>
<dbReference type="GO" id="GO:0042956">
    <property type="term" value="P:maltodextrin transmembrane transport"/>
    <property type="evidence" value="ECO:0007669"/>
    <property type="project" value="TreeGrafter"/>
</dbReference>
<protein>
    <submittedName>
        <fullName evidence="5">ABC transporter substrate-binding protein</fullName>
    </submittedName>
</protein>
<feature type="chain" id="PRO_5039533236" evidence="4">
    <location>
        <begin position="24"/>
        <end position="432"/>
    </location>
</feature>
<dbReference type="PROSITE" id="PS51257">
    <property type="entry name" value="PROKAR_LIPOPROTEIN"/>
    <property type="match status" value="1"/>
</dbReference>
<reference evidence="5 6" key="1">
    <citation type="submission" date="2018-01" db="EMBL/GenBank/DDBJ databases">
        <title>Genome Sequencing and Assembly of Anaerobacter polyendosporus strain CT4.</title>
        <authorList>
            <person name="Tachaapaikoon C."/>
            <person name="Sutheeworapong S."/>
            <person name="Jenjaroenpun P."/>
            <person name="Wongsurawat T."/>
            <person name="Nookeaw I."/>
            <person name="Cheawchanlertfa P."/>
            <person name="Kosugi A."/>
            <person name="Cheevadhanarak S."/>
            <person name="Ratanakhanokchai K."/>
        </authorList>
    </citation>
    <scope>NUCLEOTIDE SEQUENCE [LARGE SCALE GENOMIC DNA]</scope>
    <source>
        <strain evidence="5 6">CT4</strain>
    </source>
</reference>
<feature type="signal peptide" evidence="4">
    <location>
        <begin position="1"/>
        <end position="23"/>
    </location>
</feature>
<dbReference type="GO" id="GO:0055052">
    <property type="term" value="C:ATP-binding cassette (ABC) transporter complex, substrate-binding subunit-containing"/>
    <property type="evidence" value="ECO:0007669"/>
    <property type="project" value="TreeGrafter"/>
</dbReference>
<keyword evidence="6" id="KW-1185">Reference proteome</keyword>
<dbReference type="Proteomes" id="UP000286268">
    <property type="component" value="Chromosome"/>
</dbReference>
<organism evidence="5 6">
    <name type="scientific">Clostridium manihotivorum</name>
    <dbReference type="NCBI Taxonomy" id="2320868"/>
    <lineage>
        <taxon>Bacteria</taxon>
        <taxon>Bacillati</taxon>
        <taxon>Bacillota</taxon>
        <taxon>Clostridia</taxon>
        <taxon>Eubacteriales</taxon>
        <taxon>Clostridiaceae</taxon>
        <taxon>Clostridium</taxon>
    </lineage>
</organism>
<evidence type="ECO:0000256" key="2">
    <source>
        <dbReference type="ARBA" id="ARBA00022448"/>
    </source>
</evidence>
<evidence type="ECO:0000313" key="6">
    <source>
        <dbReference type="Proteomes" id="UP000286268"/>
    </source>
</evidence>
<evidence type="ECO:0000313" key="5">
    <source>
        <dbReference type="EMBL" id="QAA33457.1"/>
    </source>
</evidence>
<dbReference type="InterPro" id="IPR006059">
    <property type="entry name" value="SBP"/>
</dbReference>
<dbReference type="PANTHER" id="PTHR30061:SF50">
    <property type="entry name" value="MALTOSE_MALTODEXTRIN-BINDING PERIPLASMIC PROTEIN"/>
    <property type="match status" value="1"/>
</dbReference>
<dbReference type="OrthoDB" id="9808332at2"/>
<dbReference type="KEGG" id="cmah:C1I91_18395"/>
<keyword evidence="2" id="KW-0813">Transport</keyword>
<name>A0A410DWM0_9CLOT</name>